<feature type="transmembrane region" description="Helical" evidence="1">
    <location>
        <begin position="28"/>
        <end position="50"/>
    </location>
</feature>
<evidence type="ECO:0000313" key="2">
    <source>
        <dbReference type="EMBL" id="GAA0540471.1"/>
    </source>
</evidence>
<dbReference type="InterPro" id="IPR055966">
    <property type="entry name" value="DUF7544"/>
</dbReference>
<keyword evidence="5" id="KW-1185">Reference proteome</keyword>
<evidence type="ECO:0000256" key="1">
    <source>
        <dbReference type="SAM" id="Phobius"/>
    </source>
</evidence>
<feature type="transmembrane region" description="Helical" evidence="1">
    <location>
        <begin position="205"/>
        <end position="230"/>
    </location>
</feature>
<evidence type="ECO:0000313" key="5">
    <source>
        <dbReference type="Proteomes" id="UP001567571"/>
    </source>
</evidence>
<feature type="transmembrane region" description="Helical" evidence="1">
    <location>
        <begin position="160"/>
        <end position="185"/>
    </location>
</feature>
<dbReference type="Proteomes" id="UP001567571">
    <property type="component" value="Unassembled WGS sequence"/>
</dbReference>
<comment type="caution">
    <text evidence="2">The sequence shown here is derived from an EMBL/GenBank/DDBJ whole genome shotgun (WGS) entry which is preliminary data.</text>
</comment>
<feature type="transmembrane region" description="Helical" evidence="1">
    <location>
        <begin position="112"/>
        <end position="139"/>
    </location>
</feature>
<name>A0AAV3SRP1_9EURY</name>
<dbReference type="EMBL" id="BAAADQ010000005">
    <property type="protein sequence ID" value="GAA0540471.1"/>
    <property type="molecule type" value="Genomic_DNA"/>
</dbReference>
<keyword evidence="1" id="KW-0472">Membrane</keyword>
<evidence type="ECO:0000313" key="3">
    <source>
        <dbReference type="EMBL" id="MEZ3168658.1"/>
    </source>
</evidence>
<proteinExistence type="predicted"/>
<keyword evidence="1" id="KW-0812">Transmembrane</keyword>
<reference evidence="3 5" key="3">
    <citation type="submission" date="2024-06" db="EMBL/GenBank/DDBJ databases">
        <title>Halorubrum miltondacostae sp. nov., a potential PHA producer isolated from an inland solar saltern in Rio Maior, Portugal.</title>
        <authorList>
            <person name="Albuquerque L."/>
            <person name="Viver T."/>
            <person name="Barroso C."/>
            <person name="Claudino R."/>
            <person name="Galvan M."/>
            <person name="Simoes G."/>
            <person name="Lobo Da Cunha A."/>
            <person name="Egas C."/>
        </authorList>
    </citation>
    <scope>NUCLEOTIDE SEQUENCE [LARGE SCALE GENOMIC DNA]</scope>
    <source>
        <strain evidence="3 5">DSM 18646</strain>
    </source>
</reference>
<dbReference type="RefSeq" id="WP_343777894.1">
    <property type="nucleotide sequence ID" value="NZ_BAAADQ010000005.1"/>
</dbReference>
<organism evidence="2 4">
    <name type="scientific">Halorubrum ejinorense</name>
    <dbReference type="NCBI Taxonomy" id="425309"/>
    <lineage>
        <taxon>Archaea</taxon>
        <taxon>Methanobacteriati</taxon>
        <taxon>Methanobacteriota</taxon>
        <taxon>Stenosarchaea group</taxon>
        <taxon>Halobacteria</taxon>
        <taxon>Halobacteriales</taxon>
        <taxon>Haloferacaceae</taxon>
        <taxon>Halorubrum</taxon>
    </lineage>
</organism>
<gene>
    <name evidence="3" type="ORF">ABNG02_15175</name>
    <name evidence="2" type="ORF">GCM10008994_14490</name>
</gene>
<dbReference type="AlphaFoldDB" id="A0AAV3SRP1"/>
<sequence length="390" mass="39306">MSWHAVDALDSAVDVTRRLLFPFEAVRWAKLAFLALVMAGGSAGVSRALASTLGVSGFGAAGFESAEFESAGFEVPEFGASGARFATGVERESVTRSIETLVAGLLGLDDPVLVALLIGVGVAWALLAACSAAFRLVFYDALATTDVAIRRPFHARFRQGLGLFAFATVASVAAATPVVAVAAAASPEVLRAIGLSIGDFSGLSSVATVLGASVGVGAALLGAAVVRFAFEFAAPVMVTRDLGVLAAWRHVWAAFRGSRAELVPYVAVHVVVAAGVRIVQATAVAFAGLLVGAFSLVALVVVAVPLGGLGALVGTTAGVIALAVALACVTVGAVVLTLPVRMVTRTYLIAYEVSVLTGVEPALVGVKPALAGGDSCSVPEASTPGEADEM</sequence>
<reference evidence="2" key="1">
    <citation type="journal article" date="2014" name="Int. J. Syst. Evol. Microbiol.">
        <title>Complete genome sequence of Corynebacterium casei LMG S-19264T (=DSM 44701T), isolated from a smear-ripened cheese.</title>
        <authorList>
            <consortium name="US DOE Joint Genome Institute (JGI-PGF)"/>
            <person name="Walter F."/>
            <person name="Albersmeier A."/>
            <person name="Kalinowski J."/>
            <person name="Ruckert C."/>
        </authorList>
    </citation>
    <scope>NUCLEOTIDE SEQUENCE</scope>
    <source>
        <strain evidence="2">JCM 14265</strain>
    </source>
</reference>
<protein>
    <recommendedName>
        <fullName evidence="6">Integral membrane protein</fullName>
    </recommendedName>
</protein>
<dbReference type="Pfam" id="PF24400">
    <property type="entry name" value="DUF7544"/>
    <property type="match status" value="1"/>
</dbReference>
<reference evidence="2" key="2">
    <citation type="submission" date="2023-12" db="EMBL/GenBank/DDBJ databases">
        <authorList>
            <person name="Sun Q."/>
            <person name="Inoue M."/>
        </authorList>
    </citation>
    <scope>NUCLEOTIDE SEQUENCE</scope>
    <source>
        <strain evidence="2">JCM 14265</strain>
    </source>
</reference>
<evidence type="ECO:0008006" key="6">
    <source>
        <dbReference type="Google" id="ProtNLM"/>
    </source>
</evidence>
<dbReference type="EMBL" id="JBEDNW010000010">
    <property type="protein sequence ID" value="MEZ3168658.1"/>
    <property type="molecule type" value="Genomic_DNA"/>
</dbReference>
<feature type="transmembrane region" description="Helical" evidence="1">
    <location>
        <begin position="312"/>
        <end position="338"/>
    </location>
</feature>
<accession>A0AAV3SRP1</accession>
<keyword evidence="1" id="KW-1133">Transmembrane helix</keyword>
<feature type="transmembrane region" description="Helical" evidence="1">
    <location>
        <begin position="283"/>
        <end position="306"/>
    </location>
</feature>
<evidence type="ECO:0000313" key="4">
    <source>
        <dbReference type="Proteomes" id="UP001501425"/>
    </source>
</evidence>
<dbReference type="Proteomes" id="UP001501425">
    <property type="component" value="Unassembled WGS sequence"/>
</dbReference>